<proteinExistence type="predicted"/>
<dbReference type="EMBL" id="CM047943">
    <property type="protein sequence ID" value="KAI9899921.1"/>
    <property type="molecule type" value="Genomic_DNA"/>
</dbReference>
<sequence>MPLMSMPNELLVLICESFEGDQQSLKNLSLTCSRFANAAKPTLFHRLACSYDEGSALINFLASHTHIPPLVKDIAFAAIPNRDSMAPSPHFTFIEDNKAVQFINATLEVKPWTMFDGQIIGSTAEFAQAYSNMWVCFRETFLVHMLPRLKEVNFGGRMMHAPMLWKDLQLAETKTVSNMVLCRYFSHSEINDVAHCFPNIEKLSVVVQQDPLAAPHDPPSPFIFEHLTSFHLVANNLGSDHLQGVLGSMPALREFGFEIAGPHGSMSPLQISTDVSAMCGGGLRTLKLNLEALDTTVFDDDELSMSFADMTSLERIYLHGGTTIYGTDFDIGANVNQAPVRPLRVQTLFPPNIVDVAISVCDAATYDAYDRELGQLETLKERYFARIEKLWLRLTADSHGFHPL</sequence>
<comment type="caution">
    <text evidence="1">The sequence shown here is derived from an EMBL/GenBank/DDBJ whole genome shotgun (WGS) entry which is preliminary data.</text>
</comment>
<accession>A0ACC0V1A6</accession>
<evidence type="ECO:0000313" key="1">
    <source>
        <dbReference type="EMBL" id="KAI9899921.1"/>
    </source>
</evidence>
<protein>
    <submittedName>
        <fullName evidence="1">Uncharacterized protein</fullName>
    </submittedName>
</protein>
<evidence type="ECO:0000313" key="2">
    <source>
        <dbReference type="Proteomes" id="UP001163324"/>
    </source>
</evidence>
<organism evidence="1 2">
    <name type="scientific">Trichothecium roseum</name>
    <dbReference type="NCBI Taxonomy" id="47278"/>
    <lineage>
        <taxon>Eukaryota</taxon>
        <taxon>Fungi</taxon>
        <taxon>Dikarya</taxon>
        <taxon>Ascomycota</taxon>
        <taxon>Pezizomycotina</taxon>
        <taxon>Sordariomycetes</taxon>
        <taxon>Hypocreomycetidae</taxon>
        <taxon>Hypocreales</taxon>
        <taxon>Hypocreales incertae sedis</taxon>
        <taxon>Trichothecium</taxon>
    </lineage>
</organism>
<gene>
    <name evidence="1" type="ORF">N3K66_004183</name>
</gene>
<keyword evidence="2" id="KW-1185">Reference proteome</keyword>
<dbReference type="Proteomes" id="UP001163324">
    <property type="component" value="Chromosome 4"/>
</dbReference>
<reference evidence="1" key="1">
    <citation type="submission" date="2022-10" db="EMBL/GenBank/DDBJ databases">
        <title>Complete Genome of Trichothecium roseum strain YXFP-22015, a Plant Pathogen Isolated from Citrus.</title>
        <authorList>
            <person name="Wang Y."/>
            <person name="Zhu L."/>
        </authorList>
    </citation>
    <scope>NUCLEOTIDE SEQUENCE</scope>
    <source>
        <strain evidence="1">YXFP-22015</strain>
    </source>
</reference>
<name>A0ACC0V1A6_9HYPO</name>